<evidence type="ECO:0000313" key="2">
    <source>
        <dbReference type="Proteomes" id="UP001596512"/>
    </source>
</evidence>
<evidence type="ECO:0008006" key="3">
    <source>
        <dbReference type="Google" id="ProtNLM"/>
    </source>
</evidence>
<reference evidence="2" key="1">
    <citation type="journal article" date="2019" name="Int. J. Syst. Evol. Microbiol.">
        <title>The Global Catalogue of Microorganisms (GCM) 10K type strain sequencing project: providing services to taxonomists for standard genome sequencing and annotation.</title>
        <authorList>
            <consortium name="The Broad Institute Genomics Platform"/>
            <consortium name="The Broad Institute Genome Sequencing Center for Infectious Disease"/>
            <person name="Wu L."/>
            <person name="Ma J."/>
        </authorList>
    </citation>
    <scope>NUCLEOTIDE SEQUENCE [LARGE SCALE GENOMIC DNA]</scope>
    <source>
        <strain evidence="2">JCM 17695</strain>
    </source>
</reference>
<gene>
    <name evidence="1" type="ORF">ACFQV2_27780</name>
</gene>
<sequence length="50" mass="5983">MHWAIDDIKAEVEYRRFGTTEKAARQHLELLRGTTSRWRRARTRGGRRAD</sequence>
<proteinExistence type="predicted"/>
<keyword evidence="2" id="KW-1185">Reference proteome</keyword>
<name>A0ABW2TSA4_9PSEU</name>
<accession>A0ABW2TSA4</accession>
<comment type="caution">
    <text evidence="1">The sequence shown here is derived from an EMBL/GenBank/DDBJ whole genome shotgun (WGS) entry which is preliminary data.</text>
</comment>
<dbReference type="EMBL" id="JBHTEY010000004">
    <property type="protein sequence ID" value="MFC7616695.1"/>
    <property type="molecule type" value="Genomic_DNA"/>
</dbReference>
<protein>
    <recommendedName>
        <fullName evidence="3">Transposase</fullName>
    </recommendedName>
</protein>
<organism evidence="1 2">
    <name type="scientific">Actinokineospora soli</name>
    <dbReference type="NCBI Taxonomy" id="1048753"/>
    <lineage>
        <taxon>Bacteria</taxon>
        <taxon>Bacillati</taxon>
        <taxon>Actinomycetota</taxon>
        <taxon>Actinomycetes</taxon>
        <taxon>Pseudonocardiales</taxon>
        <taxon>Pseudonocardiaceae</taxon>
        <taxon>Actinokineospora</taxon>
    </lineage>
</organism>
<evidence type="ECO:0000313" key="1">
    <source>
        <dbReference type="EMBL" id="MFC7616695.1"/>
    </source>
</evidence>
<dbReference type="Proteomes" id="UP001596512">
    <property type="component" value="Unassembled WGS sequence"/>
</dbReference>